<feature type="domain" description="Peptidase S1" evidence="3">
    <location>
        <begin position="50"/>
        <end position="114"/>
    </location>
</feature>
<dbReference type="InterPro" id="IPR009003">
    <property type="entry name" value="Peptidase_S1_PA"/>
</dbReference>
<dbReference type="EMBL" id="CAJPVJ010052651">
    <property type="protein sequence ID" value="CAG2183295.1"/>
    <property type="molecule type" value="Genomic_DNA"/>
</dbReference>
<evidence type="ECO:0000313" key="5">
    <source>
        <dbReference type="Proteomes" id="UP000728032"/>
    </source>
</evidence>
<feature type="non-terminal residue" evidence="4">
    <location>
        <position position="128"/>
    </location>
</feature>
<dbReference type="PANTHER" id="PTHR24250:SF27">
    <property type="entry name" value="ELASTASE 2 LIKE"/>
    <property type="match status" value="1"/>
</dbReference>
<accession>A0A7R9MTF9</accession>
<keyword evidence="1" id="KW-1015">Disulfide bond</keyword>
<evidence type="ECO:0000259" key="3">
    <source>
        <dbReference type="Pfam" id="PF00089"/>
    </source>
</evidence>
<sequence length="128" mass="13992">MYKLSLLLVVLIAYRCQCEFDYSQYWPGQSTAAPIVQECGVGLIPINPDINGTRDAEVGEVSWEVSVQPKTSGKWAHGCGGVVINKNFVLTTAKCIGGTNKEAMLRSEAGNVNLTKGGWVRRRRASYP</sequence>
<evidence type="ECO:0000313" key="4">
    <source>
        <dbReference type="EMBL" id="CAD7666187.1"/>
    </source>
</evidence>
<dbReference type="InterPro" id="IPR043504">
    <property type="entry name" value="Peptidase_S1_PA_chymotrypsin"/>
</dbReference>
<feature type="chain" id="PRO_5035593015" description="Peptidase S1 domain-containing protein" evidence="2">
    <location>
        <begin position="19"/>
        <end position="128"/>
    </location>
</feature>
<gene>
    <name evidence="4" type="ORF">ONB1V03_LOCUS22716</name>
</gene>
<dbReference type="Proteomes" id="UP000728032">
    <property type="component" value="Unassembled WGS sequence"/>
</dbReference>
<dbReference type="PANTHER" id="PTHR24250">
    <property type="entry name" value="CHYMOTRYPSIN-RELATED"/>
    <property type="match status" value="1"/>
</dbReference>
<dbReference type="InterPro" id="IPR001254">
    <property type="entry name" value="Trypsin_dom"/>
</dbReference>
<dbReference type="OrthoDB" id="5565075at2759"/>
<dbReference type="GO" id="GO:0006508">
    <property type="term" value="P:proteolysis"/>
    <property type="evidence" value="ECO:0007669"/>
    <property type="project" value="InterPro"/>
</dbReference>
<dbReference type="EMBL" id="OC967476">
    <property type="protein sequence ID" value="CAD7666187.1"/>
    <property type="molecule type" value="Genomic_DNA"/>
</dbReference>
<evidence type="ECO:0000256" key="2">
    <source>
        <dbReference type="SAM" id="SignalP"/>
    </source>
</evidence>
<dbReference type="AlphaFoldDB" id="A0A7R9MTF9"/>
<organism evidence="4">
    <name type="scientific">Oppiella nova</name>
    <dbReference type="NCBI Taxonomy" id="334625"/>
    <lineage>
        <taxon>Eukaryota</taxon>
        <taxon>Metazoa</taxon>
        <taxon>Ecdysozoa</taxon>
        <taxon>Arthropoda</taxon>
        <taxon>Chelicerata</taxon>
        <taxon>Arachnida</taxon>
        <taxon>Acari</taxon>
        <taxon>Acariformes</taxon>
        <taxon>Sarcoptiformes</taxon>
        <taxon>Oribatida</taxon>
        <taxon>Brachypylina</taxon>
        <taxon>Oppioidea</taxon>
        <taxon>Oppiidae</taxon>
        <taxon>Oppiella</taxon>
    </lineage>
</organism>
<proteinExistence type="predicted"/>
<protein>
    <recommendedName>
        <fullName evidence="3">Peptidase S1 domain-containing protein</fullName>
    </recommendedName>
</protein>
<keyword evidence="2" id="KW-0732">Signal</keyword>
<dbReference type="GO" id="GO:0004252">
    <property type="term" value="F:serine-type endopeptidase activity"/>
    <property type="evidence" value="ECO:0007669"/>
    <property type="project" value="InterPro"/>
</dbReference>
<dbReference type="SUPFAM" id="SSF50494">
    <property type="entry name" value="Trypsin-like serine proteases"/>
    <property type="match status" value="1"/>
</dbReference>
<evidence type="ECO:0000256" key="1">
    <source>
        <dbReference type="ARBA" id="ARBA00023157"/>
    </source>
</evidence>
<name>A0A7R9MTF9_9ACAR</name>
<feature type="signal peptide" evidence="2">
    <location>
        <begin position="1"/>
        <end position="18"/>
    </location>
</feature>
<keyword evidence="5" id="KW-1185">Reference proteome</keyword>
<dbReference type="Pfam" id="PF00089">
    <property type="entry name" value="Trypsin"/>
    <property type="match status" value="1"/>
</dbReference>
<reference evidence="4" key="1">
    <citation type="submission" date="2020-11" db="EMBL/GenBank/DDBJ databases">
        <authorList>
            <person name="Tran Van P."/>
        </authorList>
    </citation>
    <scope>NUCLEOTIDE SEQUENCE</scope>
</reference>
<dbReference type="Gene3D" id="2.40.10.10">
    <property type="entry name" value="Trypsin-like serine proteases"/>
    <property type="match status" value="1"/>
</dbReference>